<dbReference type="PROSITE" id="PS50088">
    <property type="entry name" value="ANK_REPEAT"/>
    <property type="match status" value="2"/>
</dbReference>
<name>A0A9P8FPT9_AURME</name>
<dbReference type="SUPFAM" id="SSF48403">
    <property type="entry name" value="Ankyrin repeat"/>
    <property type="match status" value="1"/>
</dbReference>
<comment type="caution">
    <text evidence="4">The sequence shown here is derived from an EMBL/GenBank/DDBJ whole genome shotgun (WGS) entry which is preliminary data.</text>
</comment>
<dbReference type="Pfam" id="PF24883">
    <property type="entry name" value="NPHP3_N"/>
    <property type="match status" value="1"/>
</dbReference>
<dbReference type="SUPFAM" id="SSF53167">
    <property type="entry name" value="Purine and uridine phosphorylases"/>
    <property type="match status" value="1"/>
</dbReference>
<dbReference type="Gene3D" id="3.40.50.1580">
    <property type="entry name" value="Nucleoside phosphorylase domain"/>
    <property type="match status" value="1"/>
</dbReference>
<gene>
    <name evidence="4" type="ORF">KCU98_g8621</name>
</gene>
<dbReference type="GO" id="GO:0003824">
    <property type="term" value="F:catalytic activity"/>
    <property type="evidence" value="ECO:0007669"/>
    <property type="project" value="InterPro"/>
</dbReference>
<reference evidence="4" key="1">
    <citation type="journal article" date="2021" name="J Fungi (Basel)">
        <title>Virulence traits and population genomics of the black yeast Aureobasidium melanogenum.</title>
        <authorList>
            <person name="Cernosa A."/>
            <person name="Sun X."/>
            <person name="Gostincar C."/>
            <person name="Fang C."/>
            <person name="Gunde-Cimerman N."/>
            <person name="Song Z."/>
        </authorList>
    </citation>
    <scope>NUCLEOTIDE SEQUENCE</scope>
    <source>
        <strain evidence="4">EXF-9298</strain>
    </source>
</reference>
<evidence type="ECO:0000313" key="4">
    <source>
        <dbReference type="EMBL" id="KAG9979678.1"/>
    </source>
</evidence>
<dbReference type="PROSITE" id="PS50297">
    <property type="entry name" value="ANK_REP_REGION"/>
    <property type="match status" value="1"/>
</dbReference>
<evidence type="ECO:0000256" key="1">
    <source>
        <dbReference type="ARBA" id="ARBA00022737"/>
    </source>
</evidence>
<dbReference type="SMART" id="SM00248">
    <property type="entry name" value="ANK"/>
    <property type="match status" value="5"/>
</dbReference>
<dbReference type="AlphaFoldDB" id="A0A9P8FPT9"/>
<keyword evidence="1" id="KW-0677">Repeat</keyword>
<dbReference type="InterPro" id="IPR053137">
    <property type="entry name" value="NLR-like"/>
</dbReference>
<dbReference type="Gene3D" id="1.25.40.20">
    <property type="entry name" value="Ankyrin repeat-containing domain"/>
    <property type="match status" value="1"/>
</dbReference>
<proteinExistence type="predicted"/>
<evidence type="ECO:0000256" key="2">
    <source>
        <dbReference type="PROSITE-ProRule" id="PRU00023"/>
    </source>
</evidence>
<feature type="non-terminal residue" evidence="4">
    <location>
        <position position="897"/>
    </location>
</feature>
<dbReference type="PANTHER" id="PTHR46082:SF11">
    <property type="entry name" value="AAA+ ATPASE DOMAIN-CONTAINING PROTEIN-RELATED"/>
    <property type="match status" value="1"/>
</dbReference>
<organism evidence="4 5">
    <name type="scientific">Aureobasidium melanogenum</name>
    <name type="common">Aureobasidium pullulans var. melanogenum</name>
    <dbReference type="NCBI Taxonomy" id="46634"/>
    <lineage>
        <taxon>Eukaryota</taxon>
        <taxon>Fungi</taxon>
        <taxon>Dikarya</taxon>
        <taxon>Ascomycota</taxon>
        <taxon>Pezizomycotina</taxon>
        <taxon>Dothideomycetes</taxon>
        <taxon>Dothideomycetidae</taxon>
        <taxon>Dothideales</taxon>
        <taxon>Saccotheciaceae</taxon>
        <taxon>Aureobasidium</taxon>
    </lineage>
</organism>
<keyword evidence="5" id="KW-1185">Reference proteome</keyword>
<dbReference type="PANTHER" id="PTHR46082">
    <property type="entry name" value="ATP/GTP-BINDING PROTEIN-RELATED"/>
    <property type="match status" value="1"/>
</dbReference>
<feature type="domain" description="Nephrocystin 3-like N-terminal" evidence="3">
    <location>
        <begin position="340"/>
        <end position="477"/>
    </location>
</feature>
<accession>A0A9P8FPT9</accession>
<dbReference type="Proteomes" id="UP000729357">
    <property type="component" value="Unassembled WGS sequence"/>
</dbReference>
<reference evidence="4" key="2">
    <citation type="submission" date="2021-08" db="EMBL/GenBank/DDBJ databases">
        <authorList>
            <person name="Gostincar C."/>
            <person name="Sun X."/>
            <person name="Song Z."/>
            <person name="Gunde-Cimerman N."/>
        </authorList>
    </citation>
    <scope>NUCLEOTIDE SEQUENCE</scope>
    <source>
        <strain evidence="4">EXF-9298</strain>
    </source>
</reference>
<feature type="repeat" description="ANK" evidence="2">
    <location>
        <begin position="753"/>
        <end position="785"/>
    </location>
</feature>
<sequence length="897" mass="100722">MANLQALESGDMYTMGWISALPLELAAATAMLDEEHATPNDFNRSPLDQNNYTFGRMGEHNLVIASLPAGVYGTTSAATTASQMLSSFPNIRIGLMVGIGAGIPRLEEYDIRLGDVVVSQPDGLCGGVVQYDLGKAGADGSFQRRGMLNRPPLVLLNALSSLQARHIKSASKISLYVNKVLEQYPRMKKPRPKMPGYMYPGVDNDKLFEPTYLHMGGPKCTACEPTREIPRDARDSTDPEIHYGVIASGNTLVKDAIHRDKLAEGTGEECICFEMEAAGIMNTFPCVVIRGICDYADSHKNDRWQGYAAATAAAYAKELLEVIPCGDLQRTEKAIKVLNEGCGKTVLSSIIVEHLQKEPPSSHINLLYFFFDFVDKEKQSHENMIRTFIQQLYIQEEVSRHILEELSERYAGRNEQPDLTSLEHTFTSMLIQASHTRVVIDALDESCQQRNTLEWLRRIFTNQSVAPNKLNVIIISRKEYGIESAFLKWVPERYTLPIKADDVNKDISSFVHSQIRLDPGLERWRERPDVQIEIESKLTERANGMFRWVTCQLDTLENCLDLTDLRKALDDLPDGLNETYSRILARVDARNQEKATAMLQLLVWAKEELTLNALVDALAIRQGEEGLHYDPRNKMPFPGEIVKYRRSPARRSNNITALYFASMHGMDRVVSWMLKHDAQTIDNLCIGDINHDVGSTALEVATQNYHEETVRVLLANGATPVMKVVPDVRGSFSNKTVIAVRILRMLLDHDAKPTYNALMLAVLKQNIQLVQFLLDNGAPMTDKNESDTFKELHGTTLLHAACWNTCPDVEIIKMILDHGADINALDEWHRTALDVAGSEEVVKFLLDCGADITPSRPEDCNPLHRTVRYERKEEMPSFSDMVQTSLLRMNGAKQRST</sequence>
<dbReference type="GO" id="GO:0009116">
    <property type="term" value="P:nucleoside metabolic process"/>
    <property type="evidence" value="ECO:0007669"/>
    <property type="project" value="InterPro"/>
</dbReference>
<protein>
    <submittedName>
        <fullName evidence="4">Purine and uridine phosphorylase</fullName>
    </submittedName>
</protein>
<dbReference type="InterPro" id="IPR002110">
    <property type="entry name" value="Ankyrin_rpt"/>
</dbReference>
<keyword evidence="2" id="KW-0040">ANK repeat</keyword>
<evidence type="ECO:0000313" key="5">
    <source>
        <dbReference type="Proteomes" id="UP000729357"/>
    </source>
</evidence>
<dbReference type="SUPFAM" id="SSF52540">
    <property type="entry name" value="P-loop containing nucleoside triphosphate hydrolases"/>
    <property type="match status" value="1"/>
</dbReference>
<dbReference type="Pfam" id="PF12796">
    <property type="entry name" value="Ank_2"/>
    <property type="match status" value="2"/>
</dbReference>
<evidence type="ECO:0000259" key="3">
    <source>
        <dbReference type="Pfam" id="PF24883"/>
    </source>
</evidence>
<dbReference type="InterPro" id="IPR027417">
    <property type="entry name" value="P-loop_NTPase"/>
</dbReference>
<dbReference type="Gene3D" id="3.40.50.300">
    <property type="entry name" value="P-loop containing nucleotide triphosphate hydrolases"/>
    <property type="match status" value="1"/>
</dbReference>
<dbReference type="InterPro" id="IPR035994">
    <property type="entry name" value="Nucleoside_phosphorylase_sf"/>
</dbReference>
<dbReference type="EMBL" id="JAHFXS010001094">
    <property type="protein sequence ID" value="KAG9979678.1"/>
    <property type="molecule type" value="Genomic_DNA"/>
</dbReference>
<feature type="repeat" description="ANK" evidence="2">
    <location>
        <begin position="793"/>
        <end position="827"/>
    </location>
</feature>
<dbReference type="InterPro" id="IPR036770">
    <property type="entry name" value="Ankyrin_rpt-contain_sf"/>
</dbReference>
<dbReference type="InterPro" id="IPR056884">
    <property type="entry name" value="NPHP3-like_N"/>
</dbReference>